<evidence type="ECO:0000313" key="3">
    <source>
        <dbReference type="Proteomes" id="UP000257039"/>
    </source>
</evidence>
<name>A0A4P9VP51_9GAMM</name>
<comment type="caution">
    <text evidence="2">The sequence shown here is derived from an EMBL/GenBank/DDBJ whole genome shotgun (WGS) entry which is preliminary data.</text>
</comment>
<dbReference type="AlphaFoldDB" id="A0A4P9VP51"/>
<dbReference type="Proteomes" id="UP000257039">
    <property type="component" value="Unassembled WGS sequence"/>
</dbReference>
<proteinExistence type="predicted"/>
<protein>
    <recommendedName>
        <fullName evidence="1">Putative DNA-binding domain-containing protein</fullName>
    </recommendedName>
</protein>
<dbReference type="RefSeq" id="WP_094787135.1">
    <property type="nucleotide sequence ID" value="NZ_NDXW01000001.1"/>
</dbReference>
<dbReference type="Pfam" id="PF09836">
    <property type="entry name" value="DUF2063"/>
    <property type="match status" value="1"/>
</dbReference>
<reference evidence="2 3" key="1">
    <citation type="submission" date="2017-04" db="EMBL/GenBank/DDBJ databases">
        <title>Draft genome sequence of Zooshikella ganghwensis VG4 isolated from Red Sea sediments.</title>
        <authorList>
            <person name="Rehman Z."/>
            <person name="Alam I."/>
            <person name="Kamau A."/>
            <person name="Bajic V."/>
            <person name="Leiknes T."/>
        </authorList>
    </citation>
    <scope>NUCLEOTIDE SEQUENCE [LARGE SCALE GENOMIC DNA]</scope>
    <source>
        <strain evidence="2 3">VG4</strain>
    </source>
</reference>
<dbReference type="EMBL" id="NDXW01000001">
    <property type="protein sequence ID" value="RDH43900.1"/>
    <property type="molecule type" value="Genomic_DNA"/>
</dbReference>
<dbReference type="Gene3D" id="1.10.150.690">
    <property type="entry name" value="DUF2063"/>
    <property type="match status" value="1"/>
</dbReference>
<dbReference type="InterPro" id="IPR044922">
    <property type="entry name" value="DUF2063_N_sf"/>
</dbReference>
<keyword evidence="3" id="KW-1185">Reference proteome</keyword>
<evidence type="ECO:0000259" key="1">
    <source>
        <dbReference type="Pfam" id="PF09836"/>
    </source>
</evidence>
<gene>
    <name evidence="2" type="ORF">B9G39_10845</name>
</gene>
<organism evidence="2 3">
    <name type="scientific">Zooshikella ganghwensis</name>
    <dbReference type="NCBI Taxonomy" id="202772"/>
    <lineage>
        <taxon>Bacteria</taxon>
        <taxon>Pseudomonadati</taxon>
        <taxon>Pseudomonadota</taxon>
        <taxon>Gammaproteobacteria</taxon>
        <taxon>Oceanospirillales</taxon>
        <taxon>Zooshikellaceae</taxon>
        <taxon>Zooshikella</taxon>
    </lineage>
</organism>
<accession>A0A4P9VP51</accession>
<evidence type="ECO:0000313" key="2">
    <source>
        <dbReference type="EMBL" id="RDH43900.1"/>
    </source>
</evidence>
<feature type="domain" description="Putative DNA-binding" evidence="1">
    <location>
        <begin position="7"/>
        <end position="93"/>
    </location>
</feature>
<dbReference type="InterPro" id="IPR018640">
    <property type="entry name" value="DUF2063"/>
</dbReference>
<sequence>MVELADLQKIFLGHLQGQSTPITNYVTKEQPGLAIYANAYQQRLTEALDGDYPCLGLLLGDAQFNQLVSDYIVHHPSSDPSLRWFGQYLPAFIREQVHYQSMPIVAELAEWEWRLRLAFDAAGSEIAVIDHVQQLTAEQWPTLQLELVPSLQIVSWQTNAVTVWQALEQQQTPPAIVEERTDWIIWRKGLVTNFRSVHKDERVALELSLQGHNFASFCEQLCQWHEPDVVATRVVQLLQQWLNDELIRKVISH</sequence>